<dbReference type="GO" id="GO:0009401">
    <property type="term" value="P:phosphoenolpyruvate-dependent sugar phosphotransferase system"/>
    <property type="evidence" value="ECO:0007669"/>
    <property type="project" value="UniProtKB-KW"/>
</dbReference>
<dbReference type="GO" id="GO:0008982">
    <property type="term" value="F:protein-N(PI)-phosphohistidine-sugar phosphotransferase activity"/>
    <property type="evidence" value="ECO:0007669"/>
    <property type="project" value="InterPro"/>
</dbReference>
<name>F4LLZ5_TREBD</name>
<reference evidence="9" key="1">
    <citation type="submission" date="2011-04" db="EMBL/GenBank/DDBJ databases">
        <title>The complete genome of Treponema brennaborense DSM 12168.</title>
        <authorList>
            <person name="Lucas S."/>
            <person name="Han J."/>
            <person name="Lapidus A."/>
            <person name="Bruce D."/>
            <person name="Goodwin L."/>
            <person name="Pitluck S."/>
            <person name="Peters L."/>
            <person name="Kyrpides N."/>
            <person name="Mavromatis K."/>
            <person name="Ivanova N."/>
            <person name="Mikhailova N."/>
            <person name="Pagani I."/>
            <person name="Teshima H."/>
            <person name="Detter J.C."/>
            <person name="Tapia R."/>
            <person name="Han C."/>
            <person name="Land M."/>
            <person name="Hauser L."/>
            <person name="Markowitz V."/>
            <person name="Cheng J.-F."/>
            <person name="Hugenholtz P."/>
            <person name="Woyke T."/>
            <person name="Wu D."/>
            <person name="Gronow S."/>
            <person name="Wellnitz S."/>
            <person name="Brambilla E."/>
            <person name="Klenk H.-P."/>
            <person name="Eisen J.A."/>
        </authorList>
    </citation>
    <scope>NUCLEOTIDE SEQUENCE [LARGE SCALE GENOMIC DNA]</scope>
    <source>
        <strain evidence="9">DSM 12168 / CIP 105900 / DD5/3</strain>
    </source>
</reference>
<evidence type="ECO:0000256" key="6">
    <source>
        <dbReference type="PROSITE-ProRule" id="PRU00421"/>
    </source>
</evidence>
<protein>
    <submittedName>
        <fullName evidence="8">Phosphotransferase system EIIB/cysteine, phosphorylation site</fullName>
    </submittedName>
</protein>
<evidence type="ECO:0000256" key="4">
    <source>
        <dbReference type="ARBA" id="ARBA00022683"/>
    </source>
</evidence>
<organism evidence="8 9">
    <name type="scientific">Treponema brennaborense (strain DSM 12168 / CIP 105900 / DD5/3)</name>
    <dbReference type="NCBI Taxonomy" id="906968"/>
    <lineage>
        <taxon>Bacteria</taxon>
        <taxon>Pseudomonadati</taxon>
        <taxon>Spirochaetota</taxon>
        <taxon>Spirochaetia</taxon>
        <taxon>Spirochaetales</taxon>
        <taxon>Treponemataceae</taxon>
        <taxon>Treponema</taxon>
    </lineage>
</organism>
<dbReference type="Pfam" id="PF00367">
    <property type="entry name" value="PTS_EIIB"/>
    <property type="match status" value="1"/>
</dbReference>
<gene>
    <name evidence="8" type="ordered locus">Trebr_0237</name>
</gene>
<dbReference type="PANTHER" id="PTHR30175">
    <property type="entry name" value="PHOSPHOTRANSFERASE SYSTEM TRANSPORT PROTEIN"/>
    <property type="match status" value="1"/>
</dbReference>
<dbReference type="InterPro" id="IPR018113">
    <property type="entry name" value="PTrfase_EIIB_Cys"/>
</dbReference>
<sequence length="97" mass="10927">MTSSVWTKTTCQLFFKSLGKMENIMEITNCATRLRVKMKNDVRIDKNTLLQLPGVKGIIERRNEVHLIIGWEAGAIKKLCSETYEYITADASSDAGT</sequence>
<dbReference type="PROSITE" id="PS01035">
    <property type="entry name" value="PTS_EIIB_TYPE_1_CYS"/>
    <property type="match status" value="1"/>
</dbReference>
<evidence type="ECO:0000256" key="1">
    <source>
        <dbReference type="ARBA" id="ARBA00022448"/>
    </source>
</evidence>
<evidence type="ECO:0000313" key="8">
    <source>
        <dbReference type="EMBL" id="AEE15687.1"/>
    </source>
</evidence>
<keyword evidence="1" id="KW-0813">Transport</keyword>
<dbReference type="eggNOG" id="ENOG5032M9M">
    <property type="taxonomic scope" value="Bacteria"/>
</dbReference>
<dbReference type="RefSeq" id="WP_013757406.1">
    <property type="nucleotide sequence ID" value="NC_015500.1"/>
</dbReference>
<dbReference type="OrthoDB" id="306571at2"/>
<dbReference type="InterPro" id="IPR050558">
    <property type="entry name" value="PTS_Sugar-Specific_Components"/>
</dbReference>
<accession>F4LLZ5</accession>
<dbReference type="PANTHER" id="PTHR30175:SF1">
    <property type="entry name" value="PTS SYSTEM ARBUTIN-, CELLOBIOSE-, AND SALICIN-SPECIFIC EIIBC COMPONENT-RELATED"/>
    <property type="match status" value="1"/>
</dbReference>
<dbReference type="HOGENOM" id="CLU_2345806_0_0_12"/>
<dbReference type="SUPFAM" id="SSF55604">
    <property type="entry name" value="Glucose permease domain IIB"/>
    <property type="match status" value="1"/>
</dbReference>
<dbReference type="KEGG" id="tbe:Trebr_0237"/>
<feature type="active site" description="Phosphocysteine intermediate; for EIIB activity" evidence="6">
    <location>
        <position position="30"/>
    </location>
</feature>
<dbReference type="AlphaFoldDB" id="F4LLZ5"/>
<dbReference type="PROSITE" id="PS51098">
    <property type="entry name" value="PTS_EIIB_TYPE_1"/>
    <property type="match status" value="1"/>
</dbReference>
<dbReference type="Proteomes" id="UP000006546">
    <property type="component" value="Chromosome"/>
</dbReference>
<keyword evidence="3" id="KW-0808">Transferase</keyword>
<dbReference type="EMBL" id="CP002696">
    <property type="protein sequence ID" value="AEE15687.1"/>
    <property type="molecule type" value="Genomic_DNA"/>
</dbReference>
<dbReference type="GO" id="GO:0016301">
    <property type="term" value="F:kinase activity"/>
    <property type="evidence" value="ECO:0007669"/>
    <property type="project" value="UniProtKB-KW"/>
</dbReference>
<evidence type="ECO:0000256" key="2">
    <source>
        <dbReference type="ARBA" id="ARBA00022597"/>
    </source>
</evidence>
<keyword evidence="4" id="KW-0598">Phosphotransferase system</keyword>
<proteinExistence type="predicted"/>
<feature type="domain" description="PTS EIIB type-1" evidence="7">
    <location>
        <begin position="8"/>
        <end position="93"/>
    </location>
</feature>
<dbReference type="STRING" id="906968.Trebr_0237"/>
<dbReference type="InterPro" id="IPR036878">
    <property type="entry name" value="Glu_permease_IIB"/>
</dbReference>
<dbReference type="Gene3D" id="3.30.1360.60">
    <property type="entry name" value="Glucose permease domain IIB"/>
    <property type="match status" value="1"/>
</dbReference>
<keyword evidence="9" id="KW-1185">Reference proteome</keyword>
<keyword evidence="2" id="KW-0762">Sugar transport</keyword>
<evidence type="ECO:0000259" key="7">
    <source>
        <dbReference type="PROSITE" id="PS51098"/>
    </source>
</evidence>
<keyword evidence="5" id="KW-0418">Kinase</keyword>
<dbReference type="InterPro" id="IPR001996">
    <property type="entry name" value="PTS_IIB_1"/>
</dbReference>
<evidence type="ECO:0000256" key="5">
    <source>
        <dbReference type="ARBA" id="ARBA00022777"/>
    </source>
</evidence>
<evidence type="ECO:0000313" key="9">
    <source>
        <dbReference type="Proteomes" id="UP000006546"/>
    </source>
</evidence>
<evidence type="ECO:0000256" key="3">
    <source>
        <dbReference type="ARBA" id="ARBA00022679"/>
    </source>
</evidence>